<dbReference type="EMBL" id="CP144522">
    <property type="protein sequence ID" value="WWC69236.1"/>
    <property type="molecule type" value="Genomic_DNA"/>
</dbReference>
<dbReference type="STRING" id="1296096.A0A1B9IAU2"/>
<dbReference type="PANTHER" id="PTHR42748">
    <property type="entry name" value="NITROGEN METABOLITE REPRESSION PROTEIN NMRA FAMILY MEMBER"/>
    <property type="match status" value="1"/>
</dbReference>
<dbReference type="KEGG" id="kpin:30170191"/>
<gene>
    <name evidence="5" type="ORF">I206_01822</name>
    <name evidence="6" type="ORF">I206_103173</name>
</gene>
<dbReference type="RefSeq" id="XP_019013750.1">
    <property type="nucleotide sequence ID" value="XM_019153589.1"/>
</dbReference>
<name>A0A1B9IAU2_9TREE</name>
<keyword evidence="7" id="KW-1185">Reference proteome</keyword>
<evidence type="ECO:0000256" key="2">
    <source>
        <dbReference type="ARBA" id="ARBA00022857"/>
    </source>
</evidence>
<dbReference type="OrthoDB" id="300709at2759"/>
<sequence length="327" mass="36684">MSGVSEGVRVLNDHIDSANSNDKQKIIIFGATGDQGKSVCKYLIEDGNWDVVGISRNPNSDSSKELKDIGVQVVKGDMGDPSSYAQALQGAYGAFVNADFWGPYFESGQNPTIASETESKYSRDAINECNKAELKHVIYSTLDELHDADVPHFQSKANVTKYIKATCLPTTYLYTSYYFSNATKFGQISKDKNDRLLLSIPAPDECLIPGYAVEQTGKWVLKALQNPNEFIGKDIQACSDIISVAQMASTLSDVAETKFDTLELSKEEFYSEDYKKKTDKEIWVNMEMFYRKLIRRDVAASKKLVPDQWDFKQWAENSKEFRKVAGI</sequence>
<protein>
    <recommendedName>
        <fullName evidence="4">NmrA-like domain-containing protein</fullName>
    </recommendedName>
</protein>
<reference evidence="6" key="4">
    <citation type="submission" date="2024-02" db="EMBL/GenBank/DDBJ databases">
        <title>Comparative genomics of Cryptococcus and Kwoniella reveals pathogenesis evolution and contrasting modes of karyotype evolution via chromosome fusion or intercentromeric recombination.</title>
        <authorList>
            <person name="Coelho M.A."/>
            <person name="David-Palma M."/>
            <person name="Shea T."/>
            <person name="Bowers K."/>
            <person name="McGinley-Smith S."/>
            <person name="Mohammad A.W."/>
            <person name="Gnirke A."/>
            <person name="Yurkov A.M."/>
            <person name="Nowrousian M."/>
            <person name="Sun S."/>
            <person name="Cuomo C.A."/>
            <person name="Heitman J."/>
        </authorList>
    </citation>
    <scope>NUCLEOTIDE SEQUENCE</scope>
    <source>
        <strain evidence="6">CBS 10737</strain>
    </source>
</reference>
<organism evidence="5">
    <name type="scientific">Kwoniella pini CBS 10737</name>
    <dbReference type="NCBI Taxonomy" id="1296096"/>
    <lineage>
        <taxon>Eukaryota</taxon>
        <taxon>Fungi</taxon>
        <taxon>Dikarya</taxon>
        <taxon>Basidiomycota</taxon>
        <taxon>Agaricomycotina</taxon>
        <taxon>Tremellomycetes</taxon>
        <taxon>Tremellales</taxon>
        <taxon>Cryptococcaceae</taxon>
        <taxon>Kwoniella</taxon>
    </lineage>
</organism>
<evidence type="ECO:0000313" key="7">
    <source>
        <dbReference type="Proteomes" id="UP000094020"/>
    </source>
</evidence>
<dbReference type="InterPro" id="IPR036291">
    <property type="entry name" value="NAD(P)-bd_dom_sf"/>
</dbReference>
<dbReference type="GeneID" id="30170191"/>
<accession>A0A1B9IAU2</accession>
<dbReference type="EMBL" id="KI894008">
    <property type="protein sequence ID" value="OCF52531.1"/>
    <property type="molecule type" value="Genomic_DNA"/>
</dbReference>
<dbReference type="CDD" id="cd05251">
    <property type="entry name" value="NmrA_like_SDR_a"/>
    <property type="match status" value="1"/>
</dbReference>
<evidence type="ECO:0000313" key="6">
    <source>
        <dbReference type="EMBL" id="WWC69236.1"/>
    </source>
</evidence>
<dbReference type="PANTHER" id="PTHR42748:SF30">
    <property type="entry name" value="NMRA-LIKE DOMAIN-CONTAINING PROTEIN"/>
    <property type="match status" value="1"/>
</dbReference>
<evidence type="ECO:0000313" key="5">
    <source>
        <dbReference type="EMBL" id="OCF52531.1"/>
    </source>
</evidence>
<proteinExistence type="inferred from homology"/>
<comment type="similarity">
    <text evidence="1">Belongs to the NmrA-type oxidoreductase family.</text>
</comment>
<reference evidence="5" key="1">
    <citation type="submission" date="2013-07" db="EMBL/GenBank/DDBJ databases">
        <title>The Genome Sequence of Cryptococcus pinus CBS10737.</title>
        <authorList>
            <consortium name="The Broad Institute Genome Sequencing Platform"/>
            <person name="Cuomo C."/>
            <person name="Litvintseva A."/>
            <person name="Chen Y."/>
            <person name="Heitman J."/>
            <person name="Sun S."/>
            <person name="Springer D."/>
            <person name="Dromer F."/>
            <person name="Young S.K."/>
            <person name="Zeng Q."/>
            <person name="Gargeya S."/>
            <person name="Fitzgerald M."/>
            <person name="Abouelleil A."/>
            <person name="Alvarado L."/>
            <person name="Berlin A.M."/>
            <person name="Chapman S.B."/>
            <person name="Dewar J."/>
            <person name="Goldberg J."/>
            <person name="Griggs A."/>
            <person name="Gujja S."/>
            <person name="Hansen M."/>
            <person name="Howarth C."/>
            <person name="Imamovic A."/>
            <person name="Larimer J."/>
            <person name="McCowan C."/>
            <person name="Murphy C."/>
            <person name="Pearson M."/>
            <person name="Priest M."/>
            <person name="Roberts A."/>
            <person name="Saif S."/>
            <person name="Shea T."/>
            <person name="Sykes S."/>
            <person name="Wortman J."/>
            <person name="Nusbaum C."/>
            <person name="Birren B."/>
        </authorList>
    </citation>
    <scope>NUCLEOTIDE SEQUENCE [LARGE SCALE GENOMIC DNA]</scope>
    <source>
        <strain evidence="5">CBS 10737</strain>
    </source>
</reference>
<feature type="domain" description="NmrA-like" evidence="4">
    <location>
        <begin position="23"/>
        <end position="271"/>
    </location>
</feature>
<dbReference type="Pfam" id="PF05368">
    <property type="entry name" value="NmrA"/>
    <property type="match status" value="1"/>
</dbReference>
<dbReference type="InterPro" id="IPR008030">
    <property type="entry name" value="NmrA-like"/>
</dbReference>
<dbReference type="InterPro" id="IPR051164">
    <property type="entry name" value="NmrA-like_oxidored"/>
</dbReference>
<dbReference type="SUPFAM" id="SSF51735">
    <property type="entry name" value="NAD(P)-binding Rossmann-fold domains"/>
    <property type="match status" value="1"/>
</dbReference>
<keyword evidence="2" id="KW-0521">NADP</keyword>
<reference evidence="6" key="2">
    <citation type="submission" date="2013-07" db="EMBL/GenBank/DDBJ databases">
        <authorList>
            <consortium name="The Broad Institute Genome Sequencing Platform"/>
            <person name="Cuomo C."/>
            <person name="Litvintseva A."/>
            <person name="Chen Y."/>
            <person name="Heitman J."/>
            <person name="Sun S."/>
            <person name="Springer D."/>
            <person name="Dromer F."/>
            <person name="Young S.K."/>
            <person name="Zeng Q."/>
            <person name="Gargeya S."/>
            <person name="Fitzgerald M."/>
            <person name="Abouelleil A."/>
            <person name="Alvarado L."/>
            <person name="Berlin A.M."/>
            <person name="Chapman S.B."/>
            <person name="Dewar J."/>
            <person name="Goldberg J."/>
            <person name="Griggs A."/>
            <person name="Gujja S."/>
            <person name="Hansen M."/>
            <person name="Howarth C."/>
            <person name="Imamovic A."/>
            <person name="Larimer J."/>
            <person name="McCowan C."/>
            <person name="Murphy C."/>
            <person name="Pearson M."/>
            <person name="Priest M."/>
            <person name="Roberts A."/>
            <person name="Saif S."/>
            <person name="Shea T."/>
            <person name="Sykes S."/>
            <person name="Wortman J."/>
            <person name="Nusbaum C."/>
            <person name="Birren B."/>
        </authorList>
    </citation>
    <scope>NUCLEOTIDE SEQUENCE</scope>
    <source>
        <strain evidence="6">CBS 10737</strain>
    </source>
</reference>
<reference evidence="5" key="3">
    <citation type="submission" date="2016-07" db="EMBL/GenBank/DDBJ databases">
        <title>Evolution of pathogenesis and genome organization in the Tremellales.</title>
        <authorList>
            <person name="Cuomo C."/>
            <person name="Litvintseva A."/>
            <person name="Heitman J."/>
            <person name="Chen Y."/>
            <person name="Sun S."/>
            <person name="Springer D."/>
            <person name="Dromer F."/>
            <person name="Young S."/>
            <person name="Zeng Q."/>
            <person name="Chapman S."/>
            <person name="Gujja S."/>
            <person name="Saif S."/>
            <person name="Birren B."/>
        </authorList>
    </citation>
    <scope>NUCLEOTIDE SEQUENCE</scope>
    <source>
        <strain evidence="5">CBS 10737</strain>
    </source>
</reference>
<evidence type="ECO:0000259" key="4">
    <source>
        <dbReference type="Pfam" id="PF05368"/>
    </source>
</evidence>
<dbReference type="Gene3D" id="3.90.25.10">
    <property type="entry name" value="UDP-galactose 4-epimerase, domain 1"/>
    <property type="match status" value="1"/>
</dbReference>
<keyword evidence="3" id="KW-0560">Oxidoreductase</keyword>
<evidence type="ECO:0000256" key="1">
    <source>
        <dbReference type="ARBA" id="ARBA00006328"/>
    </source>
</evidence>
<dbReference type="GO" id="GO:0016491">
    <property type="term" value="F:oxidoreductase activity"/>
    <property type="evidence" value="ECO:0007669"/>
    <property type="project" value="UniProtKB-KW"/>
</dbReference>
<evidence type="ECO:0000256" key="3">
    <source>
        <dbReference type="ARBA" id="ARBA00023002"/>
    </source>
</evidence>
<dbReference type="GO" id="GO:0005634">
    <property type="term" value="C:nucleus"/>
    <property type="evidence" value="ECO:0007669"/>
    <property type="project" value="TreeGrafter"/>
</dbReference>
<dbReference type="Proteomes" id="UP000094020">
    <property type="component" value="Chromosome 4"/>
</dbReference>
<dbReference type="Gene3D" id="3.40.50.720">
    <property type="entry name" value="NAD(P)-binding Rossmann-like Domain"/>
    <property type="match status" value="1"/>
</dbReference>
<dbReference type="AlphaFoldDB" id="A0A1B9IAU2"/>